<evidence type="ECO:0000313" key="1">
    <source>
        <dbReference type="EMBL" id="MFC7601130.1"/>
    </source>
</evidence>
<name>A0ABW2SY36_9ACTN</name>
<evidence type="ECO:0000313" key="2">
    <source>
        <dbReference type="Proteomes" id="UP001596514"/>
    </source>
</evidence>
<sequence>MNRRTAERLGWQFVRSFTDNDKSAAKDGVVRDEFEQMLRVLRAGNLPDPIEGETLTVSEWHYGGSGHRHGEPFWAELARQRITTARRMAREREQSDPGCRRRDRALYGVLSLVWPDRGVTLVFACASTHDVHRFPMQPAQTELVPTRGHE</sequence>
<organism evidence="1 2">
    <name type="scientific">Streptosporangium amethystogenes subsp. fukuiense</name>
    <dbReference type="NCBI Taxonomy" id="698418"/>
    <lineage>
        <taxon>Bacteria</taxon>
        <taxon>Bacillati</taxon>
        <taxon>Actinomycetota</taxon>
        <taxon>Actinomycetes</taxon>
        <taxon>Streptosporangiales</taxon>
        <taxon>Streptosporangiaceae</taxon>
        <taxon>Streptosporangium</taxon>
    </lineage>
</organism>
<dbReference type="EMBL" id="JBHTEE010000001">
    <property type="protein sequence ID" value="MFC7601130.1"/>
    <property type="molecule type" value="Genomic_DNA"/>
</dbReference>
<comment type="caution">
    <text evidence="1">The sequence shown here is derived from an EMBL/GenBank/DDBJ whole genome shotgun (WGS) entry which is preliminary data.</text>
</comment>
<gene>
    <name evidence="1" type="ORF">ACFQVD_13590</name>
</gene>
<dbReference type="RefSeq" id="WP_386271228.1">
    <property type="nucleotide sequence ID" value="NZ_BAAAGK010000003.1"/>
</dbReference>
<keyword evidence="2" id="KW-1185">Reference proteome</keyword>
<protein>
    <submittedName>
        <fullName evidence="1">Uncharacterized protein</fullName>
    </submittedName>
</protein>
<dbReference type="Proteomes" id="UP001596514">
    <property type="component" value="Unassembled WGS sequence"/>
</dbReference>
<reference evidence="2" key="1">
    <citation type="journal article" date="2019" name="Int. J. Syst. Evol. Microbiol.">
        <title>The Global Catalogue of Microorganisms (GCM) 10K type strain sequencing project: providing services to taxonomists for standard genome sequencing and annotation.</title>
        <authorList>
            <consortium name="The Broad Institute Genomics Platform"/>
            <consortium name="The Broad Institute Genome Sequencing Center for Infectious Disease"/>
            <person name="Wu L."/>
            <person name="Ma J."/>
        </authorList>
    </citation>
    <scope>NUCLEOTIDE SEQUENCE [LARGE SCALE GENOMIC DNA]</scope>
    <source>
        <strain evidence="2">JCM 10083</strain>
    </source>
</reference>
<accession>A0ABW2SY36</accession>
<proteinExistence type="predicted"/>